<dbReference type="EMBL" id="ABSV01000009">
    <property type="protein sequence ID" value="EDZ74011.1"/>
    <property type="molecule type" value="Genomic_DNA"/>
</dbReference>
<comment type="caution">
    <text evidence="2">The sequence shown here is derived from an EMBL/GenBank/DDBJ whole genome shotgun (WGS) entry which is preliminary data.</text>
</comment>
<feature type="region of interest" description="Disordered" evidence="1">
    <location>
        <begin position="121"/>
        <end position="146"/>
    </location>
</feature>
<reference evidence="2 3" key="1">
    <citation type="journal article" date="2008" name="FEMS Yeast Res.">
        <title>Comparative genome analysis of a Saccharomyces cerevisiae wine strain.</title>
        <authorList>
            <person name="Borneman A.R."/>
            <person name="Forgan A.H."/>
            <person name="Pretorius I.S."/>
            <person name="Chambers P.J."/>
        </authorList>
    </citation>
    <scope>NUCLEOTIDE SEQUENCE [LARGE SCALE GENOMIC DNA]</scope>
    <source>
        <strain evidence="2 3">AWRI1631</strain>
    </source>
</reference>
<evidence type="ECO:0000313" key="3">
    <source>
        <dbReference type="Proteomes" id="UP000008988"/>
    </source>
</evidence>
<dbReference type="Proteomes" id="UP000008988">
    <property type="component" value="Unassembled WGS sequence"/>
</dbReference>
<sequence>MNFSNLGCTWLSSVCGFSHSSTSCQHPSFRKLWTCTMDSTASSATSPLPPILPFLTIALYICCGEGYSQNSLLSGLLGMLEMVRSTGKSIFWPGCLDAANSGILFSGFILSLSPCITGHSEDGGDDDDDSCMTGHPDMDDTAAPPISLPVVF</sequence>
<evidence type="ECO:0000256" key="1">
    <source>
        <dbReference type="SAM" id="MobiDB-lite"/>
    </source>
</evidence>
<dbReference type="AlphaFoldDB" id="B5VDH9"/>
<name>B5VDH9_YEAS6</name>
<protein>
    <submittedName>
        <fullName evidence="2">Uncharacterized protein</fullName>
    </submittedName>
</protein>
<gene>
    <name evidence="2" type="ORF">AWRI1631_10190</name>
</gene>
<proteinExistence type="predicted"/>
<organism evidence="2 3">
    <name type="scientific">Saccharomyces cerevisiae (strain AWRI1631)</name>
    <name type="common">Baker's yeast</name>
    <dbReference type="NCBI Taxonomy" id="545124"/>
    <lineage>
        <taxon>Eukaryota</taxon>
        <taxon>Fungi</taxon>
        <taxon>Dikarya</taxon>
        <taxon>Ascomycota</taxon>
        <taxon>Saccharomycotina</taxon>
        <taxon>Saccharomycetes</taxon>
        <taxon>Saccharomycetales</taxon>
        <taxon>Saccharomycetaceae</taxon>
        <taxon>Saccharomyces</taxon>
    </lineage>
</organism>
<accession>B5VDH9</accession>
<evidence type="ECO:0000313" key="2">
    <source>
        <dbReference type="EMBL" id="EDZ74011.1"/>
    </source>
</evidence>